<dbReference type="EMBL" id="JAFBDT010000011">
    <property type="protein sequence ID" value="MBM7562053.1"/>
    <property type="molecule type" value="Genomic_DNA"/>
</dbReference>
<evidence type="ECO:0000256" key="1">
    <source>
        <dbReference type="ARBA" id="ARBA00022630"/>
    </source>
</evidence>
<keyword evidence="1" id="KW-0285">Flavoprotein</keyword>
<reference evidence="4 5" key="1">
    <citation type="submission" date="2021-01" db="EMBL/GenBank/DDBJ databases">
        <title>Genomic Encyclopedia of Type Strains, Phase IV (KMG-IV): sequencing the most valuable type-strain genomes for metagenomic binning, comparative biology and taxonomic classification.</title>
        <authorList>
            <person name="Goeker M."/>
        </authorList>
    </citation>
    <scope>NUCLEOTIDE SEQUENCE [LARGE SCALE GENOMIC DNA]</scope>
    <source>
        <strain evidence="4 5">DSM 24436</strain>
    </source>
</reference>
<sequence length="196" mass="22094">MEETVLIVMGSHRQAGYSGKTVAYLEALLNEHAIRTVVVDVNGLKIDHCIDCGYCSKNKGQCVFTDDMDEIYKLLKDINHMVVVSPVYFNGIGSRLKTLVDRCQMIFMSEFAFKTPYPKCINQALKGGYLISFGGANAYENQFIGNEATIGLLMRNLKMPLKSHLKYAGTDHWEKERLPDAVTEDIQAIVKHILKR</sequence>
<organism evidence="4 5">
    <name type="scientific">Fusibacter tunisiensis</name>
    <dbReference type="NCBI Taxonomy" id="1008308"/>
    <lineage>
        <taxon>Bacteria</taxon>
        <taxon>Bacillati</taxon>
        <taxon>Bacillota</taxon>
        <taxon>Clostridia</taxon>
        <taxon>Eubacteriales</taxon>
        <taxon>Eubacteriales Family XII. Incertae Sedis</taxon>
        <taxon>Fusibacter</taxon>
    </lineage>
</organism>
<dbReference type="InterPro" id="IPR029039">
    <property type="entry name" value="Flavoprotein-like_sf"/>
</dbReference>
<dbReference type="Pfam" id="PF03358">
    <property type="entry name" value="FMN_red"/>
    <property type="match status" value="1"/>
</dbReference>
<feature type="domain" description="NADPH-dependent FMN reductase-like" evidence="3">
    <location>
        <begin position="5"/>
        <end position="114"/>
    </location>
</feature>
<dbReference type="PANTHER" id="PTHR43278">
    <property type="entry name" value="NAD(P)H-DEPENDENT FMN-CONTAINING OXIDOREDUCTASE YWQN-RELATED"/>
    <property type="match status" value="1"/>
</dbReference>
<evidence type="ECO:0000256" key="2">
    <source>
        <dbReference type="ARBA" id="ARBA00022643"/>
    </source>
</evidence>
<accession>A0ABS2MRN0</accession>
<protein>
    <submittedName>
        <fullName evidence="4">Multimeric flavodoxin WrbA</fullName>
    </submittedName>
</protein>
<name>A0ABS2MRN0_9FIRM</name>
<evidence type="ECO:0000313" key="4">
    <source>
        <dbReference type="EMBL" id="MBM7562053.1"/>
    </source>
</evidence>
<dbReference type="PANTHER" id="PTHR43278:SF4">
    <property type="entry name" value="NAD(P)H-DEPENDENT FMN-CONTAINING OXIDOREDUCTASE YWQN-RELATED"/>
    <property type="match status" value="1"/>
</dbReference>
<evidence type="ECO:0000259" key="3">
    <source>
        <dbReference type="Pfam" id="PF03358"/>
    </source>
</evidence>
<dbReference type="InterPro" id="IPR051796">
    <property type="entry name" value="ISF_SsuE-like"/>
</dbReference>
<dbReference type="Gene3D" id="3.40.50.360">
    <property type="match status" value="1"/>
</dbReference>
<gene>
    <name evidence="4" type="ORF">JOC49_001596</name>
</gene>
<comment type="caution">
    <text evidence="4">The sequence shown here is derived from an EMBL/GenBank/DDBJ whole genome shotgun (WGS) entry which is preliminary data.</text>
</comment>
<proteinExistence type="predicted"/>
<dbReference type="InterPro" id="IPR005025">
    <property type="entry name" value="FMN_Rdtase-like_dom"/>
</dbReference>
<keyword evidence="5" id="KW-1185">Reference proteome</keyword>
<dbReference type="Proteomes" id="UP000767854">
    <property type="component" value="Unassembled WGS sequence"/>
</dbReference>
<keyword evidence="2" id="KW-0288">FMN</keyword>
<dbReference type="SUPFAM" id="SSF52218">
    <property type="entry name" value="Flavoproteins"/>
    <property type="match status" value="1"/>
</dbReference>
<evidence type="ECO:0000313" key="5">
    <source>
        <dbReference type="Proteomes" id="UP000767854"/>
    </source>
</evidence>
<dbReference type="RefSeq" id="WP_204664105.1">
    <property type="nucleotide sequence ID" value="NZ_JAFBDT010000011.1"/>
</dbReference>